<dbReference type="InterPro" id="IPR011262">
    <property type="entry name" value="DNA-dir_RNA_pol_insert"/>
</dbReference>
<dbReference type="PROSITE" id="PS51257">
    <property type="entry name" value="PROKAR_LIPOPROTEIN"/>
    <property type="match status" value="1"/>
</dbReference>
<evidence type="ECO:0000256" key="1">
    <source>
        <dbReference type="ARBA" id="ARBA00004026"/>
    </source>
</evidence>
<evidence type="ECO:0000256" key="4">
    <source>
        <dbReference type="ARBA" id="ARBA00022679"/>
    </source>
</evidence>
<dbReference type="HAMAP" id="MF_00059">
    <property type="entry name" value="RNApol_bact_RpoA"/>
    <property type="match status" value="1"/>
</dbReference>
<comment type="subcellular location">
    <subcellularLocation>
        <location evidence="8">Plastid</location>
        <location evidence="8">Chloroplast</location>
    </subcellularLocation>
</comment>
<dbReference type="GO" id="GO:0046983">
    <property type="term" value="F:protein dimerization activity"/>
    <property type="evidence" value="ECO:0007669"/>
    <property type="project" value="InterPro"/>
</dbReference>
<dbReference type="SUPFAM" id="SSF56553">
    <property type="entry name" value="Insert subdomain of RNA polymerase alpha subunit"/>
    <property type="match status" value="1"/>
</dbReference>
<dbReference type="GO" id="GO:0009507">
    <property type="term" value="C:chloroplast"/>
    <property type="evidence" value="ECO:0007669"/>
    <property type="project" value="UniProtKB-SubCell"/>
</dbReference>
<evidence type="ECO:0000256" key="3">
    <source>
        <dbReference type="ARBA" id="ARBA00022478"/>
    </source>
</evidence>
<protein>
    <recommendedName>
        <fullName evidence="8">DNA-directed RNA polymerase subunit alpha</fullName>
        <shortName evidence="8">PEP</shortName>
        <ecNumber evidence="8">2.7.7.6</ecNumber>
    </recommendedName>
    <alternativeName>
        <fullName evidence="8">Plastid-encoded RNA polymerase subunit alpha</fullName>
        <shortName evidence="8">RNA polymerase subunit alpha</shortName>
    </alternativeName>
</protein>
<dbReference type="Pfam" id="PF01193">
    <property type="entry name" value="RNA_pol_L"/>
    <property type="match status" value="1"/>
</dbReference>
<dbReference type="GO" id="GO:0006351">
    <property type="term" value="P:DNA-templated transcription"/>
    <property type="evidence" value="ECO:0007669"/>
    <property type="project" value="UniProtKB-UniRule"/>
</dbReference>
<reference evidence="11" key="1">
    <citation type="submission" date="2017-12" db="EMBL/GenBank/DDBJ databases">
        <title>Resolution of core Chlorophyta phylogeny using heterogeneous models with AT-rich chloroplast sequence data.</title>
        <authorList>
            <person name="Fang L."/>
        </authorList>
    </citation>
    <scope>NUCLEOTIDE SEQUENCE</scope>
</reference>
<keyword evidence="6 8" id="KW-0804">Transcription</keyword>
<dbReference type="EMBL" id="MG721876">
    <property type="protein sequence ID" value="AWX53432.1"/>
    <property type="molecule type" value="Genomic_DNA"/>
</dbReference>
<organism evidence="11">
    <name type="scientific">Ulothrix zonata</name>
    <dbReference type="NCBI Taxonomy" id="43941"/>
    <lineage>
        <taxon>Eukaryota</taxon>
        <taxon>Viridiplantae</taxon>
        <taxon>Chlorophyta</taxon>
        <taxon>core chlorophytes</taxon>
        <taxon>Ulvophyceae</taxon>
        <taxon>OUU clade</taxon>
        <taxon>Ulotrichales</taxon>
        <taxon>Ulotrichaceae</taxon>
        <taxon>Ulothrix</taxon>
    </lineage>
</organism>
<dbReference type="Gene3D" id="1.10.150.20">
    <property type="entry name" value="5' to 3' exonuclease, C-terminal subdomain"/>
    <property type="match status" value="1"/>
</dbReference>
<sequence length="556" mass="63020">MDPGKSKENFLISAFKNKFQKPIMTSYTLLSCIDSRVENLTKFYGRFELGPFAPGQALTVANALRRALLSQLSGTSITLVEIQGASNEYEILNGVRESVLDILLNLKQIILTSDFEILSPQIGFLSVKGPGIVRASDLKLPPFIYTVDPSQYIATLSNSGRLNMKFVICSGKNYITYNPSDSRVLKWVELLKTAVPLNELINKNELPKLNSQNPSSKIISTVKPQTLKGSEMLSLKNALVFVEKKVDNQEKPKKDDFYKQWLNERASLSNPTSKNLKSASFPNQSSKKLENASNFDQEFNDPWAEVFPERLKNAKPLRNPNLEAVGEPRPLSFFDSRRPKPPFSVVMPKVEENDEKLKTSSLGLNQASSIPTPSPRIGYFPIDAVFMPVNRVNYLIEPTENFKSPQERLILEVWTNGSIHPRHAIHKAAKYLIQLFLPFQQMRSLDFQTSLKPLTFLPQEDLKKNSEKFKEYKTKTVIKSQKKMLKKSDLDRVLELDIGNLNLTARPYSCLKMANINTIQELASYSKKDLLLIKNFGQRSLLEVEKALQKINVNLK</sequence>
<evidence type="ECO:0000256" key="9">
    <source>
        <dbReference type="SAM" id="MobiDB-lite"/>
    </source>
</evidence>
<dbReference type="SUPFAM" id="SSF47789">
    <property type="entry name" value="C-terminal domain of RNA polymerase alpha subunit"/>
    <property type="match status" value="1"/>
</dbReference>
<dbReference type="InterPro" id="IPR036643">
    <property type="entry name" value="RNApol_insert_sf"/>
</dbReference>
<accession>A0A2Z4MAH2</accession>
<dbReference type="Pfam" id="PF03118">
    <property type="entry name" value="RNA_pol_A_CTD"/>
    <property type="match status" value="1"/>
</dbReference>
<dbReference type="Gene3D" id="2.170.120.12">
    <property type="entry name" value="DNA-directed RNA polymerase, insert domain"/>
    <property type="match status" value="1"/>
</dbReference>
<dbReference type="Pfam" id="PF01000">
    <property type="entry name" value="RNA_pol_A_bac"/>
    <property type="match status" value="1"/>
</dbReference>
<dbReference type="InterPro" id="IPR011263">
    <property type="entry name" value="DNA-dir_RNA_pol_RpoA/D/Rpb3"/>
</dbReference>
<dbReference type="InterPro" id="IPR036603">
    <property type="entry name" value="RBP11-like"/>
</dbReference>
<evidence type="ECO:0000256" key="8">
    <source>
        <dbReference type="HAMAP-Rule" id="MF_00059"/>
    </source>
</evidence>
<feature type="region of interest" description="Alpha N-terminal domain (alpha-NTD)" evidence="8">
    <location>
        <begin position="1"/>
        <end position="448"/>
    </location>
</feature>
<keyword evidence="3 8" id="KW-0240">DNA-directed RNA polymerase</keyword>
<keyword evidence="11" id="KW-0934">Plastid</keyword>
<evidence type="ECO:0000259" key="10">
    <source>
        <dbReference type="SMART" id="SM00662"/>
    </source>
</evidence>
<evidence type="ECO:0000256" key="5">
    <source>
        <dbReference type="ARBA" id="ARBA00022695"/>
    </source>
</evidence>
<name>A0A2Z4MAH2_9CHLO</name>
<feature type="region of interest" description="Alpha C-terminal domain (alpha-CTD)" evidence="8">
    <location>
        <begin position="490"/>
        <end position="556"/>
    </location>
</feature>
<dbReference type="EC" id="2.7.7.6" evidence="8"/>
<dbReference type="SUPFAM" id="SSF55257">
    <property type="entry name" value="RBP11-like subunits of RNA polymerase"/>
    <property type="match status" value="1"/>
</dbReference>
<comment type="domain">
    <text evidence="8">The N-terminal domain is essential for RNAP assembly and basal transcription, whereas the C-terminal domain is involved in interaction with transcriptional regulators and with upstream promoter elements.</text>
</comment>
<keyword evidence="11" id="KW-0150">Chloroplast</keyword>
<comment type="subunit">
    <text evidence="8">In plastids the minimal PEP RNA polymerase catalytic core is composed of four subunits: alpha, beta, beta', and beta''. When a (nuclear-encoded) sigma factor is associated with the core the holoenzyme is formed, which can initiate transcription.</text>
</comment>
<keyword evidence="4 8" id="KW-0808">Transferase</keyword>
<proteinExistence type="inferred from homology"/>
<dbReference type="AlphaFoldDB" id="A0A2Z4MAH2"/>
<feature type="region of interest" description="Disordered" evidence="9">
    <location>
        <begin position="269"/>
        <end position="293"/>
    </location>
</feature>
<evidence type="ECO:0000313" key="11">
    <source>
        <dbReference type="EMBL" id="AWX53432.1"/>
    </source>
</evidence>
<comment type="similarity">
    <text evidence="2 8">Belongs to the RNA polymerase alpha chain family.</text>
</comment>
<dbReference type="InterPro" id="IPR011260">
    <property type="entry name" value="RNAP_asu_C"/>
</dbReference>
<dbReference type="InterPro" id="IPR011773">
    <property type="entry name" value="DNA-dir_RpoA"/>
</dbReference>
<dbReference type="GO" id="GO:0003677">
    <property type="term" value="F:DNA binding"/>
    <property type="evidence" value="ECO:0007669"/>
    <property type="project" value="UniProtKB-UniRule"/>
</dbReference>
<dbReference type="Gene3D" id="3.30.1360.10">
    <property type="entry name" value="RNA polymerase, RBP11-like subunit"/>
    <property type="match status" value="2"/>
</dbReference>
<comment type="catalytic activity">
    <reaction evidence="7 8">
        <text>RNA(n) + a ribonucleoside 5'-triphosphate = RNA(n+1) + diphosphate</text>
        <dbReference type="Rhea" id="RHEA:21248"/>
        <dbReference type="Rhea" id="RHEA-COMP:14527"/>
        <dbReference type="Rhea" id="RHEA-COMP:17342"/>
        <dbReference type="ChEBI" id="CHEBI:33019"/>
        <dbReference type="ChEBI" id="CHEBI:61557"/>
        <dbReference type="ChEBI" id="CHEBI:140395"/>
        <dbReference type="EC" id="2.7.7.6"/>
    </reaction>
</comment>
<keyword evidence="5 8" id="KW-0548">Nucleotidyltransferase</keyword>
<evidence type="ECO:0000256" key="6">
    <source>
        <dbReference type="ARBA" id="ARBA00023163"/>
    </source>
</evidence>
<dbReference type="GO" id="GO:0003899">
    <property type="term" value="F:DNA-directed RNA polymerase activity"/>
    <property type="evidence" value="ECO:0007669"/>
    <property type="project" value="UniProtKB-UniRule"/>
</dbReference>
<evidence type="ECO:0000256" key="2">
    <source>
        <dbReference type="ARBA" id="ARBA00007123"/>
    </source>
</evidence>
<dbReference type="SMART" id="SM00662">
    <property type="entry name" value="RPOLD"/>
    <property type="match status" value="1"/>
</dbReference>
<gene>
    <name evidence="8 11" type="primary">rpoA</name>
</gene>
<evidence type="ECO:0000256" key="7">
    <source>
        <dbReference type="ARBA" id="ARBA00048552"/>
    </source>
</evidence>
<dbReference type="CDD" id="cd06928">
    <property type="entry name" value="RNAP_alpha_NTD"/>
    <property type="match status" value="1"/>
</dbReference>
<dbReference type="GO" id="GO:0000428">
    <property type="term" value="C:DNA-directed RNA polymerase complex"/>
    <property type="evidence" value="ECO:0007669"/>
    <property type="project" value="UniProtKB-KW"/>
</dbReference>
<feature type="domain" description="DNA-directed RNA polymerase RpoA/D/Rpb3-type" evidence="10">
    <location>
        <begin position="44"/>
        <end position="442"/>
    </location>
</feature>
<geneLocation type="chloroplast" evidence="11"/>
<comment type="function">
    <text evidence="1 8">DNA-dependent RNA polymerase catalyzes the transcription of DNA into RNA using the four ribonucleoside triphosphates as substrates.</text>
</comment>